<organism evidence="3 4">
    <name type="scientific">Thiorhodovibrio frisius</name>
    <dbReference type="NCBI Taxonomy" id="631362"/>
    <lineage>
        <taxon>Bacteria</taxon>
        <taxon>Pseudomonadati</taxon>
        <taxon>Pseudomonadota</taxon>
        <taxon>Gammaproteobacteria</taxon>
        <taxon>Chromatiales</taxon>
        <taxon>Chromatiaceae</taxon>
        <taxon>Thiorhodovibrio</taxon>
    </lineage>
</organism>
<dbReference type="HOGENOM" id="CLU_027402_4_1_6"/>
<dbReference type="InterPro" id="IPR050900">
    <property type="entry name" value="Transposase_IS3/IS150/IS904"/>
</dbReference>
<evidence type="ECO:0000313" key="4">
    <source>
        <dbReference type="Proteomes" id="UP000002964"/>
    </source>
</evidence>
<dbReference type="PROSITE" id="PS50994">
    <property type="entry name" value="INTEGRASE"/>
    <property type="match status" value="1"/>
</dbReference>
<dbReference type="PANTHER" id="PTHR46889:SF4">
    <property type="entry name" value="TRANSPOSASE INSO FOR INSERTION SEQUENCE ELEMENT IS911B-RELATED"/>
    <property type="match status" value="1"/>
</dbReference>
<proteinExistence type="predicted"/>
<dbReference type="PANTHER" id="PTHR46889">
    <property type="entry name" value="TRANSPOSASE INSF FOR INSERTION SEQUENCE IS3B-RELATED"/>
    <property type="match status" value="1"/>
</dbReference>
<dbReference type="InterPro" id="IPR048020">
    <property type="entry name" value="Transpos_IS3"/>
</dbReference>
<dbReference type="eggNOG" id="COG2801">
    <property type="taxonomic scope" value="Bacteria"/>
</dbReference>
<name>H8YWC4_9GAMM</name>
<sequence>MGGLDAVGLAVSRQCALLGVHRSGVYAHKPDRRAEPSELDQKLLRLIDAEYTKRPFYGSRRMVVMLRAQGHVVSRKRVQRLMGVLGLAGMLPGPHTSKPHPEHKIYPYLLRGLAIVRPNQVWSSDITYVRLAHGFAYLVAIIDWYSRRVLAWRLSNTMETGFCIDCLEDALRHHGRPEIFNTDQGAQFTSLAFTKVLHDAEVAISMDGRGRALDNVFVERLWRSVKWEDIYPKGYETLSELFMGLSEYFPFYNGERPHQGLGYRTPDHVHVSGEGGGVVVADHFGDRPPADSSAPLRSADESAGEDLGQRLTAATEVGALT</sequence>
<dbReference type="InterPro" id="IPR001584">
    <property type="entry name" value="Integrase_cat-core"/>
</dbReference>
<dbReference type="AlphaFoldDB" id="H8YWC4"/>
<evidence type="ECO:0000313" key="3">
    <source>
        <dbReference type="EMBL" id="EIC23727.1"/>
    </source>
</evidence>
<accession>H8YWC4</accession>
<reference evidence="3 4" key="2">
    <citation type="submission" date="2011-11" db="EMBL/GenBank/DDBJ databases">
        <authorList>
            <consortium name="US DOE Joint Genome Institute"/>
            <person name="Lucas S."/>
            <person name="Han J."/>
            <person name="Lapidus A."/>
            <person name="Cheng J.-F."/>
            <person name="Goodwin L."/>
            <person name="Pitluck S."/>
            <person name="Peters L."/>
            <person name="Ovchinnikova G."/>
            <person name="Zhang X."/>
            <person name="Detter J.C."/>
            <person name="Han C."/>
            <person name="Tapia R."/>
            <person name="Land M."/>
            <person name="Hauser L."/>
            <person name="Kyrpides N."/>
            <person name="Ivanova N."/>
            <person name="Pagani I."/>
            <person name="Vogl K."/>
            <person name="Liu Z."/>
            <person name="Overmann J."/>
            <person name="Frigaard N.-U."/>
            <person name="Bryant D."/>
            <person name="Woyke T."/>
        </authorList>
    </citation>
    <scope>NUCLEOTIDE SEQUENCE [LARGE SCALE GENOMIC DNA]</scope>
    <source>
        <strain evidence="3 4">970</strain>
    </source>
</reference>
<reference evidence="4" key="1">
    <citation type="submission" date="2011-06" db="EMBL/GenBank/DDBJ databases">
        <authorList>
            <consortium name="US DOE Joint Genome Institute (JGI-PGF)"/>
            <person name="Lucas S."/>
            <person name="Han J."/>
            <person name="Lapidus A."/>
            <person name="Cheng J.-F."/>
            <person name="Goodwin L."/>
            <person name="Pitluck S."/>
            <person name="Peters L."/>
            <person name="Land M.L."/>
            <person name="Hauser L."/>
            <person name="Vogl K."/>
            <person name="Liu Z."/>
            <person name="Overmann J."/>
            <person name="Frigaard N.-U."/>
            <person name="Bryant D.A."/>
            <person name="Woyke T.J."/>
        </authorList>
    </citation>
    <scope>NUCLEOTIDE SEQUENCE [LARGE SCALE GENOMIC DNA]</scope>
    <source>
        <strain evidence="4">970</strain>
    </source>
</reference>
<dbReference type="SUPFAM" id="SSF53098">
    <property type="entry name" value="Ribonuclease H-like"/>
    <property type="match status" value="1"/>
</dbReference>
<feature type="domain" description="Integrase catalytic" evidence="2">
    <location>
        <begin position="114"/>
        <end position="274"/>
    </location>
</feature>
<dbReference type="GO" id="GO:0015074">
    <property type="term" value="P:DNA integration"/>
    <property type="evidence" value="ECO:0007669"/>
    <property type="project" value="InterPro"/>
</dbReference>
<feature type="region of interest" description="Disordered" evidence="1">
    <location>
        <begin position="283"/>
        <end position="309"/>
    </location>
</feature>
<protein>
    <submittedName>
        <fullName evidence="3">Transposase</fullName>
    </submittedName>
</protein>
<gene>
    <name evidence="3" type="ORF">Thi970DRAFT_00230</name>
</gene>
<dbReference type="NCBIfam" id="NF033516">
    <property type="entry name" value="transpos_IS3"/>
    <property type="match status" value="1"/>
</dbReference>
<dbReference type="InterPro" id="IPR025948">
    <property type="entry name" value="HTH-like_dom"/>
</dbReference>
<dbReference type="Pfam" id="PF13276">
    <property type="entry name" value="HTH_21"/>
    <property type="match status" value="1"/>
</dbReference>
<dbReference type="InterPro" id="IPR036397">
    <property type="entry name" value="RNaseH_sf"/>
</dbReference>
<dbReference type="Gene3D" id="3.30.420.10">
    <property type="entry name" value="Ribonuclease H-like superfamily/Ribonuclease H"/>
    <property type="match status" value="1"/>
</dbReference>
<evidence type="ECO:0000256" key="1">
    <source>
        <dbReference type="SAM" id="MobiDB-lite"/>
    </source>
</evidence>
<dbReference type="EMBL" id="JH603164">
    <property type="protein sequence ID" value="EIC23727.1"/>
    <property type="molecule type" value="Genomic_DNA"/>
</dbReference>
<dbReference type="InterPro" id="IPR012337">
    <property type="entry name" value="RNaseH-like_sf"/>
</dbReference>
<dbReference type="Pfam" id="PF00665">
    <property type="entry name" value="rve"/>
    <property type="match status" value="1"/>
</dbReference>
<dbReference type="Proteomes" id="UP000002964">
    <property type="component" value="Unassembled WGS sequence"/>
</dbReference>
<dbReference type="STRING" id="631362.Thi970DRAFT_00230"/>
<dbReference type="GO" id="GO:0003676">
    <property type="term" value="F:nucleic acid binding"/>
    <property type="evidence" value="ECO:0007669"/>
    <property type="project" value="InterPro"/>
</dbReference>
<keyword evidence="4" id="KW-1185">Reference proteome</keyword>
<evidence type="ECO:0000259" key="2">
    <source>
        <dbReference type="PROSITE" id="PS50994"/>
    </source>
</evidence>